<keyword evidence="4" id="KW-1185">Reference proteome</keyword>
<dbReference type="InterPro" id="IPR007967">
    <property type="entry name" value="GSKIP_dom"/>
</dbReference>
<dbReference type="SUPFAM" id="SSF103107">
    <property type="entry name" value="Hypothetical protein c14orf129, hspc210"/>
    <property type="match status" value="1"/>
</dbReference>
<dbReference type="Gene3D" id="3.30.2280.10">
    <property type="entry name" value="Hypothetical protein (hspc210)"/>
    <property type="match status" value="1"/>
</dbReference>
<protein>
    <recommendedName>
        <fullName evidence="1">GSKIP domain-containing protein</fullName>
    </recommendedName>
</protein>
<organism evidence="2 4">
    <name type="scientific">Cyberlindnera jadinii (strain ATCC 18201 / CBS 1600 / BCRC 20928 / JCM 3617 / NBRC 0987 / NRRL Y-1542)</name>
    <name type="common">Torula yeast</name>
    <name type="synonym">Candida utilis</name>
    <dbReference type="NCBI Taxonomy" id="983966"/>
    <lineage>
        <taxon>Eukaryota</taxon>
        <taxon>Fungi</taxon>
        <taxon>Dikarya</taxon>
        <taxon>Ascomycota</taxon>
        <taxon>Saccharomycotina</taxon>
        <taxon>Saccharomycetes</taxon>
        <taxon>Phaffomycetales</taxon>
        <taxon>Phaffomycetaceae</taxon>
        <taxon>Cyberlindnera</taxon>
    </lineage>
</organism>
<sequence>MEEQEHRSAIEHYSTPFVLAINQIDGWLSIKTLEGELIEVRWTSNGWVLQDVGTDVDRIHQSPGQSPGQTWPTFESLMMNRSFRFRQAFFQRVNEQLLRS</sequence>
<proteinExistence type="predicted"/>
<dbReference type="RefSeq" id="XP_020067669.1">
    <property type="nucleotide sequence ID" value="XM_020216072.1"/>
</dbReference>
<dbReference type="EMBL" id="KV453926">
    <property type="protein sequence ID" value="ODV75684.1"/>
    <property type="molecule type" value="Genomic_DNA"/>
</dbReference>
<dbReference type="InterPro" id="IPR023231">
    <property type="entry name" value="GSKIP_dom_sf"/>
</dbReference>
<name>A0A1E4RTP3_CYBJN</name>
<dbReference type="RefSeq" id="XP_020072723.1">
    <property type="nucleotide sequence ID" value="XM_020214462.1"/>
</dbReference>
<dbReference type="AlphaFoldDB" id="A0A1E4RTP3"/>
<evidence type="ECO:0000313" key="4">
    <source>
        <dbReference type="Proteomes" id="UP000094389"/>
    </source>
</evidence>
<accession>A0A1E4RTP3</accession>
<evidence type="ECO:0000259" key="1">
    <source>
        <dbReference type="Pfam" id="PF05303"/>
    </source>
</evidence>
<dbReference type="GeneID" id="30988858"/>
<feature type="domain" description="GSKIP" evidence="1">
    <location>
        <begin position="27"/>
        <end position="97"/>
    </location>
</feature>
<dbReference type="Proteomes" id="UP000094389">
    <property type="component" value="Unassembled WGS sequence"/>
</dbReference>
<dbReference type="Pfam" id="PF05303">
    <property type="entry name" value="GSKIP_dom"/>
    <property type="match status" value="1"/>
</dbReference>
<reference evidence="2 4" key="1">
    <citation type="journal article" date="2016" name="Proc. Natl. Acad. Sci. U.S.A.">
        <title>Comparative genomics of biotechnologically important yeasts.</title>
        <authorList>
            <person name="Riley R."/>
            <person name="Haridas S."/>
            <person name="Wolfe K.H."/>
            <person name="Lopes M.R."/>
            <person name="Hittinger C.T."/>
            <person name="Goeker M."/>
            <person name="Salamov A.A."/>
            <person name="Wisecaver J.H."/>
            <person name="Long T.M."/>
            <person name="Calvey C.H."/>
            <person name="Aerts A.L."/>
            <person name="Barry K.W."/>
            <person name="Choi C."/>
            <person name="Clum A."/>
            <person name="Coughlan A.Y."/>
            <person name="Deshpande S."/>
            <person name="Douglass A.P."/>
            <person name="Hanson S.J."/>
            <person name="Klenk H.-P."/>
            <person name="LaButti K.M."/>
            <person name="Lapidus A."/>
            <person name="Lindquist E.A."/>
            <person name="Lipzen A.M."/>
            <person name="Meier-Kolthoff J.P."/>
            <person name="Ohm R.A."/>
            <person name="Otillar R.P."/>
            <person name="Pangilinan J.L."/>
            <person name="Peng Y."/>
            <person name="Rokas A."/>
            <person name="Rosa C.A."/>
            <person name="Scheuner C."/>
            <person name="Sibirny A.A."/>
            <person name="Slot J.C."/>
            <person name="Stielow J.B."/>
            <person name="Sun H."/>
            <person name="Kurtzman C.P."/>
            <person name="Blackwell M."/>
            <person name="Grigoriev I.V."/>
            <person name="Jeffries T.W."/>
        </authorList>
    </citation>
    <scope>NUCLEOTIDE SEQUENCE [LARGE SCALE GENOMIC DNA]</scope>
    <source>
        <strain evidence="4">ATCC 18201 / CBS 1600 / BCRC 20928 / JCM 3617 / NBRC 0987 / NRRL Y-1542</strain>
        <strain evidence="2">NRRL Y-1542</strain>
    </source>
</reference>
<gene>
    <name evidence="3" type="ORF">CYBJADRAFT_166380</name>
    <name evidence="2" type="ORF">CYBJADRAFT_170107</name>
</gene>
<dbReference type="EMBL" id="KV453958">
    <property type="protein sequence ID" value="ODV70630.1"/>
    <property type="molecule type" value="Genomic_DNA"/>
</dbReference>
<dbReference type="GeneID" id="30990468"/>
<evidence type="ECO:0000313" key="3">
    <source>
        <dbReference type="EMBL" id="ODV75684.1"/>
    </source>
</evidence>
<evidence type="ECO:0000313" key="2">
    <source>
        <dbReference type="EMBL" id="ODV70630.1"/>
    </source>
</evidence>